<evidence type="ECO:0000313" key="8">
    <source>
        <dbReference type="EMBL" id="WVZ11031.1"/>
    </source>
</evidence>
<keyword evidence="1 6" id="KW-0808">Transferase</keyword>
<feature type="domain" description="Branched-chain alpha-ketoacid dehydrogenase kinase/Pyruvate dehydrogenase kinase N-terminal" evidence="7">
    <location>
        <begin position="30"/>
        <end position="86"/>
    </location>
</feature>
<evidence type="ECO:0000256" key="1">
    <source>
        <dbReference type="ARBA" id="ARBA00022679"/>
    </source>
</evidence>
<accession>A0AAQ3NLG5</accession>
<organism evidence="8 9">
    <name type="scientific">Vigna mungo</name>
    <name type="common">Black gram</name>
    <name type="synonym">Phaseolus mungo</name>
    <dbReference type="NCBI Taxonomy" id="3915"/>
    <lineage>
        <taxon>Eukaryota</taxon>
        <taxon>Viridiplantae</taxon>
        <taxon>Streptophyta</taxon>
        <taxon>Embryophyta</taxon>
        <taxon>Tracheophyta</taxon>
        <taxon>Spermatophyta</taxon>
        <taxon>Magnoliopsida</taxon>
        <taxon>eudicotyledons</taxon>
        <taxon>Gunneridae</taxon>
        <taxon>Pentapetalae</taxon>
        <taxon>rosids</taxon>
        <taxon>fabids</taxon>
        <taxon>Fabales</taxon>
        <taxon>Fabaceae</taxon>
        <taxon>Papilionoideae</taxon>
        <taxon>50 kb inversion clade</taxon>
        <taxon>NPAAA clade</taxon>
        <taxon>indigoferoid/millettioid clade</taxon>
        <taxon>Phaseoleae</taxon>
        <taxon>Vigna</taxon>
    </lineage>
</organism>
<sequence>MSIKAKQTLPWCKSLMKEVKKWSALKQTGVSLRYMMEFGSNPTPNNLLISAQFLHKELPIRIAKRAIELHALPKGLSQTAPVLKVLSFTSPFGVIGWFLLNTMNPIYI</sequence>
<dbReference type="Pfam" id="PF10436">
    <property type="entry name" value="BCDHK_Adom3"/>
    <property type="match status" value="1"/>
</dbReference>
<comment type="subcellular location">
    <subcellularLocation>
        <location evidence="6">Mitochondrion matrix</location>
    </subcellularLocation>
</comment>
<dbReference type="EC" id="2.7.11.-" evidence="6"/>
<dbReference type="Proteomes" id="UP001374535">
    <property type="component" value="Chromosome 5"/>
</dbReference>
<dbReference type="GO" id="GO:0004740">
    <property type="term" value="F:pyruvate dehydrogenase (acetyl-transferring) kinase activity"/>
    <property type="evidence" value="ECO:0007669"/>
    <property type="project" value="UniProtKB-EC"/>
</dbReference>
<evidence type="ECO:0000256" key="4">
    <source>
        <dbReference type="ARBA" id="ARBA00022840"/>
    </source>
</evidence>
<reference evidence="8 9" key="1">
    <citation type="journal article" date="2023" name="Life. Sci Alliance">
        <title>Evolutionary insights into 3D genome organization and epigenetic landscape of Vigna mungo.</title>
        <authorList>
            <person name="Junaid A."/>
            <person name="Singh B."/>
            <person name="Bhatia S."/>
        </authorList>
    </citation>
    <scope>NUCLEOTIDE SEQUENCE [LARGE SCALE GENOMIC DNA]</scope>
    <source>
        <strain evidence="8">Urdbean</strain>
    </source>
</reference>
<keyword evidence="4 6" id="KW-0067">ATP-binding</keyword>
<comment type="similarity">
    <text evidence="6">Belongs to the PDK/BCKDK protein kinase family.</text>
</comment>
<evidence type="ECO:0000259" key="7">
    <source>
        <dbReference type="Pfam" id="PF10436"/>
    </source>
</evidence>
<gene>
    <name evidence="8" type="ORF">V8G54_015561</name>
</gene>
<keyword evidence="2 6" id="KW-0547">Nucleotide-binding</keyword>
<dbReference type="InterPro" id="IPR018955">
    <property type="entry name" value="BCDHK/PDK_N"/>
</dbReference>
<evidence type="ECO:0000256" key="6">
    <source>
        <dbReference type="RuleBase" id="RU366032"/>
    </source>
</evidence>
<evidence type="ECO:0000256" key="5">
    <source>
        <dbReference type="ARBA" id="ARBA00048201"/>
    </source>
</evidence>
<dbReference type="GO" id="GO:0010906">
    <property type="term" value="P:regulation of glucose metabolic process"/>
    <property type="evidence" value="ECO:0007669"/>
    <property type="project" value="TreeGrafter"/>
</dbReference>
<dbReference type="GO" id="GO:0005524">
    <property type="term" value="F:ATP binding"/>
    <property type="evidence" value="ECO:0007669"/>
    <property type="project" value="UniProtKB-UniRule"/>
</dbReference>
<dbReference type="GO" id="GO:0005759">
    <property type="term" value="C:mitochondrial matrix"/>
    <property type="evidence" value="ECO:0007669"/>
    <property type="project" value="UniProtKB-SubCell"/>
</dbReference>
<name>A0AAQ3NLG5_VIGMU</name>
<dbReference type="AlphaFoldDB" id="A0AAQ3NLG5"/>
<dbReference type="Gene3D" id="1.20.140.20">
    <property type="entry name" value="Alpha-ketoacid/pyruvate dehydrogenase kinase, N-terminal domain"/>
    <property type="match status" value="1"/>
</dbReference>
<dbReference type="PANTHER" id="PTHR11947:SF3">
    <property type="entry name" value="[PYRUVATE DEHYDROGENASE (ACETYL-TRANSFERRING)] KINASE, MITOCHONDRIAL"/>
    <property type="match status" value="1"/>
</dbReference>
<dbReference type="InterPro" id="IPR039028">
    <property type="entry name" value="BCKD/PDK"/>
</dbReference>
<evidence type="ECO:0000256" key="3">
    <source>
        <dbReference type="ARBA" id="ARBA00022777"/>
    </source>
</evidence>
<keyword evidence="3 6" id="KW-0418">Kinase</keyword>
<dbReference type="InterPro" id="IPR036784">
    <property type="entry name" value="AK/P_DHK_N_sf"/>
</dbReference>
<dbReference type="EMBL" id="CP144696">
    <property type="protein sequence ID" value="WVZ11031.1"/>
    <property type="molecule type" value="Genomic_DNA"/>
</dbReference>
<evidence type="ECO:0000256" key="2">
    <source>
        <dbReference type="ARBA" id="ARBA00022741"/>
    </source>
</evidence>
<keyword evidence="6" id="KW-0496">Mitochondrion</keyword>
<keyword evidence="9" id="KW-1185">Reference proteome</keyword>
<dbReference type="SUPFAM" id="SSF69012">
    <property type="entry name" value="alpha-ketoacid dehydrogenase kinase, N-terminal domain"/>
    <property type="match status" value="1"/>
</dbReference>
<protein>
    <recommendedName>
        <fullName evidence="6">Protein-serine/threonine kinase</fullName>
        <ecNumber evidence="6">2.7.11.-</ecNumber>
    </recommendedName>
</protein>
<comment type="catalytic activity">
    <reaction evidence="5">
        <text>L-seryl-[pyruvate dehydrogenase E1 alpha subunit] + ATP = O-phospho-L-seryl-[pyruvate dehydrogenase E1 alpha subunit] + ADP + H(+)</text>
        <dbReference type="Rhea" id="RHEA:23052"/>
        <dbReference type="Rhea" id="RHEA-COMP:13689"/>
        <dbReference type="Rhea" id="RHEA-COMP:13690"/>
        <dbReference type="ChEBI" id="CHEBI:15378"/>
        <dbReference type="ChEBI" id="CHEBI:29999"/>
        <dbReference type="ChEBI" id="CHEBI:30616"/>
        <dbReference type="ChEBI" id="CHEBI:83421"/>
        <dbReference type="ChEBI" id="CHEBI:456216"/>
        <dbReference type="EC" id="2.7.11.2"/>
    </reaction>
</comment>
<evidence type="ECO:0000313" key="9">
    <source>
        <dbReference type="Proteomes" id="UP001374535"/>
    </source>
</evidence>
<proteinExistence type="inferred from homology"/>
<dbReference type="PANTHER" id="PTHR11947">
    <property type="entry name" value="PYRUVATE DEHYDROGENASE KINASE"/>
    <property type="match status" value="1"/>
</dbReference>